<protein>
    <recommendedName>
        <fullName evidence="13">DNA polymerase eta</fullName>
        <ecNumber evidence="5">2.7.7.7</ecNumber>
    </recommendedName>
</protein>
<evidence type="ECO:0000313" key="17">
    <source>
        <dbReference type="EMBL" id="KAK8943220.1"/>
    </source>
</evidence>
<dbReference type="Pfam" id="PF11799">
    <property type="entry name" value="IMS_C"/>
    <property type="match status" value="1"/>
</dbReference>
<dbReference type="CDD" id="cd09272">
    <property type="entry name" value="RNase_HI_RT_Ty1"/>
    <property type="match status" value="1"/>
</dbReference>
<evidence type="ECO:0000256" key="8">
    <source>
        <dbReference type="ARBA" id="ARBA00022723"/>
    </source>
</evidence>
<dbReference type="InterPro" id="IPR043128">
    <property type="entry name" value="Rev_trsase/Diguanyl_cyclase"/>
</dbReference>
<dbReference type="GO" id="GO:0042276">
    <property type="term" value="P:error-prone translesion synthesis"/>
    <property type="evidence" value="ECO:0007669"/>
    <property type="project" value="TreeGrafter"/>
</dbReference>
<evidence type="ECO:0000256" key="7">
    <source>
        <dbReference type="ARBA" id="ARBA00022695"/>
    </source>
</evidence>
<dbReference type="Pfam" id="PF21704">
    <property type="entry name" value="POLH-Rev1_HhH"/>
    <property type="match status" value="1"/>
</dbReference>
<dbReference type="Gene3D" id="3.30.70.270">
    <property type="match status" value="1"/>
</dbReference>
<feature type="domain" description="UmuC" evidence="16">
    <location>
        <begin position="14"/>
        <end position="252"/>
    </location>
</feature>
<dbReference type="EMBL" id="JBBWWQ010000007">
    <property type="protein sequence ID" value="KAK8943220.1"/>
    <property type="molecule type" value="Genomic_DNA"/>
</dbReference>
<dbReference type="GO" id="GO:0035861">
    <property type="term" value="C:site of double-strand break"/>
    <property type="evidence" value="ECO:0007669"/>
    <property type="project" value="TreeGrafter"/>
</dbReference>
<evidence type="ECO:0000256" key="11">
    <source>
        <dbReference type="ARBA" id="ARBA00023204"/>
    </source>
</evidence>
<dbReference type="Gene3D" id="3.30.1490.100">
    <property type="entry name" value="DNA polymerase, Y-family, little finger domain"/>
    <property type="match status" value="1"/>
</dbReference>
<evidence type="ECO:0000256" key="10">
    <source>
        <dbReference type="ARBA" id="ARBA00022842"/>
    </source>
</evidence>
<keyword evidence="6" id="KW-0808">Transferase</keyword>
<dbReference type="GO" id="GO:0005657">
    <property type="term" value="C:replication fork"/>
    <property type="evidence" value="ECO:0007669"/>
    <property type="project" value="TreeGrafter"/>
</dbReference>
<gene>
    <name evidence="17" type="ORF">KSP39_PZI009451</name>
</gene>
<dbReference type="AlphaFoldDB" id="A0AAP0BL84"/>
<evidence type="ECO:0000256" key="5">
    <source>
        <dbReference type="ARBA" id="ARBA00012417"/>
    </source>
</evidence>
<evidence type="ECO:0000256" key="6">
    <source>
        <dbReference type="ARBA" id="ARBA00022679"/>
    </source>
</evidence>
<evidence type="ECO:0000256" key="14">
    <source>
        <dbReference type="ARBA" id="ARBA00049244"/>
    </source>
</evidence>
<comment type="caution">
    <text evidence="17">The sequence shown here is derived from an EMBL/GenBank/DDBJ whole genome shotgun (WGS) entry which is preliminary data.</text>
</comment>
<keyword evidence="11" id="KW-0234">DNA repair</keyword>
<sequence>MPIPRPDPQGDRVIAHVDMDCFYVQVEQRRQPKLRGLPTAVVQYNDWKGGGLIAVSYEARKFGVKRSMRGDEAEMVCPGIQLVQVPVARDKADLNVYRSAGSEVVSILSTKGRCERASIDEVYLDLTDAAESMLSEVPPEALEDIDKVALKSHVLGLSDDEDQEKNVRGWLCRSDALRQDKLLACGAIIVAQLRGDVLKETEFTCSAGIAHNKMLAKLASGMNKPAQQTIVPSSAVKDLLASLPVKKMKQLGGKLGTSLQIDLEVNTVGDLLKFPEEKLQERYGFNTGTWLWNVARGICGDEVKGRVLPKSHGCGKTFPGPKALKTSASVKHWLDQLCEELSERIQLDLDQNKRVAHTLTLHARAFKAGDVEPHNKFPSKSCPLRYGVNKVQEDAKRLFDLGLREFLGSHSKSWGVTSLAVSASKILDTPSHILSIYKYIQPAYPKFITVSNGDTTPVAGADNLQLTPILPLSSVLHVLGSPFNLLSVSHLTQERASHHITLRQPSRYLDSVHPKSITVASGDIIPVSGSADIHITSSITLRSDHKTHSSEWHRHLGRPPLNILRKALPDVSIREFTYHKVVTSADVTFLEDQPHHSQPSGSLLSPLLPRPDVLVTSNLPPPLSTPLPPNSPPLTTPLPHKPPITRVYTRHPPSSTIIWEMPSSYDILQPADSTTTSTAHPMTNYVSFHRLSPELRQFALSLSSITIPTSVQEALQHLGWRAAMDEEMFALWGLVYKPSSPPLSPSAYCDTDYAGSLDDRRSTSGYWTYFRGHLITWRSKKQSVVARSSAEAKYRSMTVVVSELTWLEGLLDDLGVKLSAPATLFCDSQAAIHIAKNHVFHERTKHIEVDCHFIREKVKLKKVELMHVPATESIYKVHSISIYVIMEKLAGVLSDVSSIKNFKLCLALSLSIKNFKFHEKLSNLLSRED</sequence>
<keyword evidence="10" id="KW-0460">Magnesium</keyword>
<evidence type="ECO:0000256" key="2">
    <source>
        <dbReference type="ARBA" id="ARBA00001946"/>
    </source>
</evidence>
<evidence type="ECO:0000259" key="16">
    <source>
        <dbReference type="PROSITE" id="PS50173"/>
    </source>
</evidence>
<reference evidence="17 18" key="1">
    <citation type="journal article" date="2022" name="Nat. Plants">
        <title>Genomes of leafy and leafless Platanthera orchids illuminate the evolution of mycoheterotrophy.</title>
        <authorList>
            <person name="Li M.H."/>
            <person name="Liu K.W."/>
            <person name="Li Z."/>
            <person name="Lu H.C."/>
            <person name="Ye Q.L."/>
            <person name="Zhang D."/>
            <person name="Wang J.Y."/>
            <person name="Li Y.F."/>
            <person name="Zhong Z.M."/>
            <person name="Liu X."/>
            <person name="Yu X."/>
            <person name="Liu D.K."/>
            <person name="Tu X.D."/>
            <person name="Liu B."/>
            <person name="Hao Y."/>
            <person name="Liao X.Y."/>
            <person name="Jiang Y.T."/>
            <person name="Sun W.H."/>
            <person name="Chen J."/>
            <person name="Chen Y.Q."/>
            <person name="Ai Y."/>
            <person name="Zhai J.W."/>
            <person name="Wu S.S."/>
            <person name="Zhou Z."/>
            <person name="Hsiao Y.Y."/>
            <person name="Wu W.L."/>
            <person name="Chen Y.Y."/>
            <person name="Lin Y.F."/>
            <person name="Hsu J.L."/>
            <person name="Li C.Y."/>
            <person name="Wang Z.W."/>
            <person name="Zhao X."/>
            <person name="Zhong W.Y."/>
            <person name="Ma X.K."/>
            <person name="Ma L."/>
            <person name="Huang J."/>
            <person name="Chen G.Z."/>
            <person name="Huang M.Z."/>
            <person name="Huang L."/>
            <person name="Peng D.H."/>
            <person name="Luo Y.B."/>
            <person name="Zou S.Q."/>
            <person name="Chen S.P."/>
            <person name="Lan S."/>
            <person name="Tsai W.C."/>
            <person name="Van de Peer Y."/>
            <person name="Liu Z.J."/>
        </authorList>
    </citation>
    <scope>NUCLEOTIDE SEQUENCE [LARGE SCALE GENOMIC DNA]</scope>
    <source>
        <strain evidence="17">Lor287</strain>
    </source>
</reference>
<comment type="cofactor">
    <cofactor evidence="2">
        <name>Mg(2+)</name>
        <dbReference type="ChEBI" id="CHEBI:18420"/>
    </cofactor>
</comment>
<name>A0AAP0BL84_9ASPA</name>
<evidence type="ECO:0000256" key="9">
    <source>
        <dbReference type="ARBA" id="ARBA00022763"/>
    </source>
</evidence>
<evidence type="ECO:0000313" key="18">
    <source>
        <dbReference type="Proteomes" id="UP001418222"/>
    </source>
</evidence>
<organism evidence="17 18">
    <name type="scientific">Platanthera zijinensis</name>
    <dbReference type="NCBI Taxonomy" id="2320716"/>
    <lineage>
        <taxon>Eukaryota</taxon>
        <taxon>Viridiplantae</taxon>
        <taxon>Streptophyta</taxon>
        <taxon>Embryophyta</taxon>
        <taxon>Tracheophyta</taxon>
        <taxon>Spermatophyta</taxon>
        <taxon>Magnoliopsida</taxon>
        <taxon>Liliopsida</taxon>
        <taxon>Asparagales</taxon>
        <taxon>Orchidaceae</taxon>
        <taxon>Orchidoideae</taxon>
        <taxon>Orchideae</taxon>
        <taxon>Orchidinae</taxon>
        <taxon>Platanthera</taxon>
    </lineage>
</organism>
<dbReference type="Pfam" id="PF00817">
    <property type="entry name" value="IMS"/>
    <property type="match status" value="1"/>
</dbReference>
<evidence type="ECO:0000256" key="3">
    <source>
        <dbReference type="ARBA" id="ARBA00004123"/>
    </source>
</evidence>
<evidence type="ECO:0000256" key="1">
    <source>
        <dbReference type="ARBA" id="ARBA00001936"/>
    </source>
</evidence>
<dbReference type="InterPro" id="IPR001126">
    <property type="entry name" value="UmuC"/>
</dbReference>
<dbReference type="Gene3D" id="3.40.1170.60">
    <property type="match status" value="1"/>
</dbReference>
<dbReference type="Proteomes" id="UP001418222">
    <property type="component" value="Unassembled WGS sequence"/>
</dbReference>
<proteinExistence type="inferred from homology"/>
<comment type="cofactor">
    <cofactor evidence="1">
        <name>Mn(2+)</name>
        <dbReference type="ChEBI" id="CHEBI:29035"/>
    </cofactor>
</comment>
<dbReference type="Gene3D" id="1.10.150.20">
    <property type="entry name" value="5' to 3' exonuclease, C-terminal subdomain"/>
    <property type="match status" value="1"/>
</dbReference>
<evidence type="ECO:0000256" key="4">
    <source>
        <dbReference type="ARBA" id="ARBA00010945"/>
    </source>
</evidence>
<evidence type="ECO:0000256" key="13">
    <source>
        <dbReference type="ARBA" id="ARBA00044975"/>
    </source>
</evidence>
<dbReference type="SUPFAM" id="SSF100879">
    <property type="entry name" value="Lesion bypass DNA polymerase (Y-family), little finger domain"/>
    <property type="match status" value="1"/>
</dbReference>
<evidence type="ECO:0000256" key="12">
    <source>
        <dbReference type="ARBA" id="ARBA00023242"/>
    </source>
</evidence>
<dbReference type="FunFam" id="3.40.1170.60:FF:000003">
    <property type="entry name" value="DNA polymerase eta"/>
    <property type="match status" value="1"/>
</dbReference>
<keyword evidence="18" id="KW-1185">Reference proteome</keyword>
<dbReference type="FunFam" id="3.30.70.270:FF:000029">
    <property type="entry name" value="DNA polymerase eta"/>
    <property type="match status" value="1"/>
</dbReference>
<keyword evidence="7" id="KW-0548">Nucleotidyltransferase</keyword>
<keyword evidence="8" id="KW-0479">Metal-binding</keyword>
<accession>A0AAP0BL84</accession>
<dbReference type="PANTHER" id="PTHR45873">
    <property type="entry name" value="DNA POLYMERASE ETA"/>
    <property type="match status" value="1"/>
</dbReference>
<dbReference type="GO" id="GO:0006281">
    <property type="term" value="P:DNA repair"/>
    <property type="evidence" value="ECO:0007669"/>
    <property type="project" value="UniProtKB-KW"/>
</dbReference>
<feature type="compositionally biased region" description="Pro residues" evidence="15">
    <location>
        <begin position="619"/>
        <end position="642"/>
    </location>
</feature>
<dbReference type="GO" id="GO:0003887">
    <property type="term" value="F:DNA-directed DNA polymerase activity"/>
    <property type="evidence" value="ECO:0007669"/>
    <property type="project" value="UniProtKB-EC"/>
</dbReference>
<dbReference type="GO" id="GO:0003684">
    <property type="term" value="F:damaged DNA binding"/>
    <property type="evidence" value="ECO:0007669"/>
    <property type="project" value="InterPro"/>
</dbReference>
<dbReference type="GO" id="GO:0005634">
    <property type="term" value="C:nucleus"/>
    <property type="evidence" value="ECO:0007669"/>
    <property type="project" value="UniProtKB-SubCell"/>
</dbReference>
<keyword evidence="9" id="KW-0227">DNA damage</keyword>
<dbReference type="FunFam" id="3.30.1490.100:FF:000006">
    <property type="entry name" value="DNA polymerase eta"/>
    <property type="match status" value="1"/>
</dbReference>
<dbReference type="InterPro" id="IPR043502">
    <property type="entry name" value="DNA/RNA_pol_sf"/>
</dbReference>
<dbReference type="InterPro" id="IPR017961">
    <property type="entry name" value="DNA_pol_Y-fam_little_finger"/>
</dbReference>
<feature type="region of interest" description="Disordered" evidence="15">
    <location>
        <begin position="615"/>
        <end position="643"/>
    </location>
</feature>
<dbReference type="FunFam" id="1.10.150.20:FF:000014">
    <property type="entry name" value="Polymerase (DNA directed), eta"/>
    <property type="match status" value="1"/>
</dbReference>
<comment type="subcellular location">
    <subcellularLocation>
        <location evidence="3">Nucleus</location>
    </subcellularLocation>
</comment>
<dbReference type="GO" id="GO:0009411">
    <property type="term" value="P:response to UV"/>
    <property type="evidence" value="ECO:0007669"/>
    <property type="project" value="UniProtKB-ARBA"/>
</dbReference>
<dbReference type="GO" id="GO:0046872">
    <property type="term" value="F:metal ion binding"/>
    <property type="evidence" value="ECO:0007669"/>
    <property type="project" value="UniProtKB-KW"/>
</dbReference>
<dbReference type="EC" id="2.7.7.7" evidence="5"/>
<comment type="similarity">
    <text evidence="4">Belongs to the DNA polymerase type-Y family.</text>
</comment>
<keyword evidence="12" id="KW-0539">Nucleus</keyword>
<comment type="catalytic activity">
    <reaction evidence="14">
        <text>DNA(n) + a 2'-deoxyribonucleoside 5'-triphosphate = DNA(n+1) + diphosphate</text>
        <dbReference type="Rhea" id="RHEA:22508"/>
        <dbReference type="Rhea" id="RHEA-COMP:17339"/>
        <dbReference type="Rhea" id="RHEA-COMP:17340"/>
        <dbReference type="ChEBI" id="CHEBI:33019"/>
        <dbReference type="ChEBI" id="CHEBI:61560"/>
        <dbReference type="ChEBI" id="CHEBI:173112"/>
        <dbReference type="EC" id="2.7.7.7"/>
    </reaction>
</comment>
<evidence type="ECO:0000256" key="15">
    <source>
        <dbReference type="SAM" id="MobiDB-lite"/>
    </source>
</evidence>
<dbReference type="PROSITE" id="PS50173">
    <property type="entry name" value="UMUC"/>
    <property type="match status" value="1"/>
</dbReference>
<dbReference type="SUPFAM" id="SSF56672">
    <property type="entry name" value="DNA/RNA polymerases"/>
    <property type="match status" value="1"/>
</dbReference>
<dbReference type="InterPro" id="IPR052230">
    <property type="entry name" value="DNA_polymerase_eta"/>
</dbReference>
<dbReference type="PANTHER" id="PTHR45873:SF1">
    <property type="entry name" value="DNA POLYMERASE ETA"/>
    <property type="match status" value="1"/>
</dbReference>
<dbReference type="InterPro" id="IPR036775">
    <property type="entry name" value="DNA_pol_Y-fam_lit_finger_sf"/>
</dbReference>